<protein>
    <submittedName>
        <fullName evidence="1">Uncharacterized protein</fullName>
    </submittedName>
</protein>
<proteinExistence type="predicted"/>
<reference evidence="1 2" key="1">
    <citation type="journal article" date="2024" name="G3 (Bethesda)">
        <title>Genome assembly of Hibiscus sabdariffa L. provides insights into metabolisms of medicinal natural products.</title>
        <authorList>
            <person name="Kim T."/>
        </authorList>
    </citation>
    <scope>NUCLEOTIDE SEQUENCE [LARGE SCALE GENOMIC DNA]</scope>
    <source>
        <strain evidence="1">TK-2024</strain>
        <tissue evidence="1">Old leaves</tissue>
    </source>
</reference>
<evidence type="ECO:0000313" key="1">
    <source>
        <dbReference type="EMBL" id="KAK8505483.1"/>
    </source>
</evidence>
<comment type="caution">
    <text evidence="1">The sequence shown here is derived from an EMBL/GenBank/DDBJ whole genome shotgun (WGS) entry which is preliminary data.</text>
</comment>
<organism evidence="1 2">
    <name type="scientific">Hibiscus sabdariffa</name>
    <name type="common">roselle</name>
    <dbReference type="NCBI Taxonomy" id="183260"/>
    <lineage>
        <taxon>Eukaryota</taxon>
        <taxon>Viridiplantae</taxon>
        <taxon>Streptophyta</taxon>
        <taxon>Embryophyta</taxon>
        <taxon>Tracheophyta</taxon>
        <taxon>Spermatophyta</taxon>
        <taxon>Magnoliopsida</taxon>
        <taxon>eudicotyledons</taxon>
        <taxon>Gunneridae</taxon>
        <taxon>Pentapetalae</taxon>
        <taxon>rosids</taxon>
        <taxon>malvids</taxon>
        <taxon>Malvales</taxon>
        <taxon>Malvaceae</taxon>
        <taxon>Malvoideae</taxon>
        <taxon>Hibiscus</taxon>
    </lineage>
</organism>
<name>A0ABR2BGC2_9ROSI</name>
<dbReference type="Proteomes" id="UP001472677">
    <property type="component" value="Unassembled WGS sequence"/>
</dbReference>
<dbReference type="EMBL" id="JBBPBM010000127">
    <property type="protein sequence ID" value="KAK8505483.1"/>
    <property type="molecule type" value="Genomic_DNA"/>
</dbReference>
<keyword evidence="2" id="KW-1185">Reference proteome</keyword>
<gene>
    <name evidence="1" type="ORF">V6N12_065935</name>
</gene>
<evidence type="ECO:0000313" key="2">
    <source>
        <dbReference type="Proteomes" id="UP001472677"/>
    </source>
</evidence>
<accession>A0ABR2BGC2</accession>
<sequence length="105" mass="11813">MVNPYSSSCEINSVTNGLAIMTRDIPITVLEFPSVPTKLVDLLQLSQWLHNTSIEQYLQRSAATKKTVVPCDYSMITFCYSQPSSTKIEIFHPPSINIRVSSPEY</sequence>